<accession>A0ABP6UL45</accession>
<protein>
    <submittedName>
        <fullName evidence="1">GYDIA family GHMP kinase</fullName>
    </submittedName>
</protein>
<sequence length="308" mass="35031">MSKQFFYSHGKLLITGEYLVLDGVAALAIPTKLGQHLTVEENDTNQLVWKSLDEQDNCWFETSFNSTDEKTFLLTKEKEENPVLATLIDILNAAKELNSDFLSKGKGYTIETKLEFNRHWGLGSSSTLLSNIAQWAMVDPFELLEKSFGGSGYDIACAQHDIPIIYKRINSKPVIKEITFDPPYKTDLFFVYLNQKQSSKESIKHYQSLPLKDFDKAAASIKEITNSILECTTIEVFEDLITRHEQIISDIIKTTTVKSRLFPDYHKAIKSLGGWGGDFILVTGTASEMDYFRLKGYLTIIPYDEMIF</sequence>
<reference evidence="2" key="1">
    <citation type="journal article" date="2019" name="Int. J. Syst. Evol. Microbiol.">
        <title>The Global Catalogue of Microorganisms (GCM) 10K type strain sequencing project: providing services to taxonomists for standard genome sequencing and annotation.</title>
        <authorList>
            <consortium name="The Broad Institute Genomics Platform"/>
            <consortium name="The Broad Institute Genome Sequencing Center for Infectious Disease"/>
            <person name="Wu L."/>
            <person name="Ma J."/>
        </authorList>
    </citation>
    <scope>NUCLEOTIDE SEQUENCE [LARGE SCALE GENOMIC DNA]</scope>
    <source>
        <strain evidence="2">JCM 17106</strain>
    </source>
</reference>
<keyword evidence="2" id="KW-1185">Reference proteome</keyword>
<evidence type="ECO:0000313" key="2">
    <source>
        <dbReference type="Proteomes" id="UP001500459"/>
    </source>
</evidence>
<dbReference type="InterPro" id="IPR014721">
    <property type="entry name" value="Ribsml_uS5_D2-typ_fold_subgr"/>
</dbReference>
<dbReference type="InterPro" id="IPR047765">
    <property type="entry name" value="GHMP_GYDIA-like"/>
</dbReference>
<evidence type="ECO:0000313" key="1">
    <source>
        <dbReference type="EMBL" id="GAA3509127.1"/>
    </source>
</evidence>
<gene>
    <name evidence="1" type="ORF">GCM10022393_21650</name>
</gene>
<name>A0ABP6UL45_9FLAO</name>
<keyword evidence="1" id="KW-0808">Transferase</keyword>
<dbReference type="GO" id="GO:0016301">
    <property type="term" value="F:kinase activity"/>
    <property type="evidence" value="ECO:0007669"/>
    <property type="project" value="UniProtKB-KW"/>
</dbReference>
<proteinExistence type="predicted"/>
<dbReference type="InterPro" id="IPR020568">
    <property type="entry name" value="Ribosomal_Su5_D2-typ_SF"/>
</dbReference>
<dbReference type="EMBL" id="BAABCW010000007">
    <property type="protein sequence ID" value="GAA3509127.1"/>
    <property type="molecule type" value="Genomic_DNA"/>
</dbReference>
<dbReference type="RefSeq" id="WP_344927292.1">
    <property type="nucleotide sequence ID" value="NZ_BAABCW010000007.1"/>
</dbReference>
<dbReference type="Gene3D" id="3.30.230.10">
    <property type="match status" value="1"/>
</dbReference>
<dbReference type="Proteomes" id="UP001500459">
    <property type="component" value="Unassembled WGS sequence"/>
</dbReference>
<comment type="caution">
    <text evidence="1">The sequence shown here is derived from an EMBL/GenBank/DDBJ whole genome shotgun (WGS) entry which is preliminary data.</text>
</comment>
<keyword evidence="1" id="KW-0418">Kinase</keyword>
<dbReference type="SUPFAM" id="SSF54211">
    <property type="entry name" value="Ribosomal protein S5 domain 2-like"/>
    <property type="match status" value="1"/>
</dbReference>
<organism evidence="1 2">
    <name type="scientific">Aquimarina addita</name>
    <dbReference type="NCBI Taxonomy" id="870485"/>
    <lineage>
        <taxon>Bacteria</taxon>
        <taxon>Pseudomonadati</taxon>
        <taxon>Bacteroidota</taxon>
        <taxon>Flavobacteriia</taxon>
        <taxon>Flavobacteriales</taxon>
        <taxon>Flavobacteriaceae</taxon>
        <taxon>Aquimarina</taxon>
    </lineage>
</organism>
<dbReference type="NCBIfam" id="NF040656">
    <property type="entry name" value="GHMP_GYDIA"/>
    <property type="match status" value="1"/>
</dbReference>